<protein>
    <submittedName>
        <fullName evidence="1">Zein-binding domain-containing protein</fullName>
    </submittedName>
</protein>
<reference evidence="1 2" key="1">
    <citation type="journal article" date="2018" name="Mol. Plant">
        <title>The genome of Artemisia annua provides insight into the evolution of Asteraceae family and artemisinin biosynthesis.</title>
        <authorList>
            <person name="Shen Q."/>
            <person name="Zhang L."/>
            <person name="Liao Z."/>
            <person name="Wang S."/>
            <person name="Yan T."/>
            <person name="Shi P."/>
            <person name="Liu M."/>
            <person name="Fu X."/>
            <person name="Pan Q."/>
            <person name="Wang Y."/>
            <person name="Lv Z."/>
            <person name="Lu X."/>
            <person name="Zhang F."/>
            <person name="Jiang W."/>
            <person name="Ma Y."/>
            <person name="Chen M."/>
            <person name="Hao X."/>
            <person name="Li L."/>
            <person name="Tang Y."/>
            <person name="Lv G."/>
            <person name="Zhou Y."/>
            <person name="Sun X."/>
            <person name="Brodelius P.E."/>
            <person name="Rose J.K.C."/>
            <person name="Tang K."/>
        </authorList>
    </citation>
    <scope>NUCLEOTIDE SEQUENCE [LARGE SCALE GENOMIC DNA]</scope>
    <source>
        <strain evidence="2">cv. Huhao1</strain>
        <tissue evidence="1">Leaf</tissue>
    </source>
</reference>
<evidence type="ECO:0000313" key="1">
    <source>
        <dbReference type="EMBL" id="PWA95471.1"/>
    </source>
</evidence>
<dbReference type="EMBL" id="PKPP01000239">
    <property type="protein sequence ID" value="PWA95471.1"/>
    <property type="molecule type" value="Genomic_DNA"/>
</dbReference>
<keyword evidence="2" id="KW-1185">Reference proteome</keyword>
<dbReference type="AlphaFoldDB" id="A0A2U1QBU5"/>
<evidence type="ECO:0000313" key="2">
    <source>
        <dbReference type="Proteomes" id="UP000245207"/>
    </source>
</evidence>
<dbReference type="OrthoDB" id="1060521at2759"/>
<name>A0A2U1QBU5_ARTAN</name>
<proteinExistence type="predicted"/>
<sequence>MGLSEEEPCYIEDLREMVQGFDNLNHHPRVLNQSLKKGLIVQSLTRTLYLIGGGSDHHLHLPKEVFVEDIEQRINELERSPRQQPVLEKVVVGHAPRTQQLTSRFSLDSGSSIFATIKEDNSSVKKVDSASEYESEMSDRIYTVDSIHYGASYQNDPKANVNTNDDFMNSPKDSMHHSHNDVQDPEVLKLYARLHALEADRESMRQAIINMRTDKAQLVLLKEIAQNLCKGMSPASRMPVKKQSVFWTFGHSVASFMLWRRKANHTKYMLGMTASDAGLLVLLGRGSQMGQWRYSKRMWLWGKEERLRLDQEKTKKMLEERRLILETKTNEINQKIETQKVLQTEADLLFRFRSLCNRIRPLREKEEQHMNLHIQKDEKAKSGDEMEKEC</sequence>
<dbReference type="PANTHER" id="PTHR31422">
    <property type="entry name" value="BNAANNG28530D PROTEIN"/>
    <property type="match status" value="1"/>
</dbReference>
<accession>A0A2U1QBU5</accession>
<dbReference type="PANTHER" id="PTHR31422:SF0">
    <property type="entry name" value="MYOSIN-BINDING PROTEIN 7"/>
    <property type="match status" value="1"/>
</dbReference>
<dbReference type="STRING" id="35608.A0A2U1QBU5"/>
<gene>
    <name evidence="1" type="ORF">CTI12_AA022270</name>
</gene>
<comment type="caution">
    <text evidence="1">The sequence shown here is derived from an EMBL/GenBank/DDBJ whole genome shotgun (WGS) entry which is preliminary data.</text>
</comment>
<organism evidence="1 2">
    <name type="scientific">Artemisia annua</name>
    <name type="common">Sweet wormwood</name>
    <dbReference type="NCBI Taxonomy" id="35608"/>
    <lineage>
        <taxon>Eukaryota</taxon>
        <taxon>Viridiplantae</taxon>
        <taxon>Streptophyta</taxon>
        <taxon>Embryophyta</taxon>
        <taxon>Tracheophyta</taxon>
        <taxon>Spermatophyta</taxon>
        <taxon>Magnoliopsida</taxon>
        <taxon>eudicotyledons</taxon>
        <taxon>Gunneridae</taxon>
        <taxon>Pentapetalae</taxon>
        <taxon>asterids</taxon>
        <taxon>campanulids</taxon>
        <taxon>Asterales</taxon>
        <taxon>Asteraceae</taxon>
        <taxon>Asteroideae</taxon>
        <taxon>Anthemideae</taxon>
        <taxon>Artemisiinae</taxon>
        <taxon>Artemisia</taxon>
    </lineage>
</organism>
<dbReference type="Proteomes" id="UP000245207">
    <property type="component" value="Unassembled WGS sequence"/>
</dbReference>